<proteinExistence type="predicted"/>
<dbReference type="AlphaFoldDB" id="A0A8J4DP28"/>
<sequence>MTALLYTTRRIGRHVRWLRTQGWRRLVEEDRLDPVERLREAAARHRWRRAHGVAPGQAVPVYVVGLQRSGTNMLLRGFAADPSVEVRGENDRRVFHRFRLRSAEALVSTVLASRHRFVVVKPLCDTHRVDELLALAGPVPGRAVWLWRDVDDRARSEVAKFGTSNVDALRAVAAGTIGDGWQGQRLSPTARELVGTFDYDAMTPHTGAALFWYLRNSLLFELGLDARPDVHLLSYDALVADPAGSMRALCEFLGMPVHNGHFAHIAARTPVRRPLEIDPRVRELCDALTARLADGARHG</sequence>
<dbReference type="RefSeq" id="WP_203897758.1">
    <property type="nucleotide sequence ID" value="NZ_BOPF01000003.1"/>
</dbReference>
<dbReference type="Proteomes" id="UP000619260">
    <property type="component" value="Unassembled WGS sequence"/>
</dbReference>
<name>A0A8J4DP28_9ACTN</name>
<reference evidence="2" key="1">
    <citation type="submission" date="2021-01" db="EMBL/GenBank/DDBJ databases">
        <title>Whole genome shotgun sequence of Virgisporangium aliadipatigenens NBRC 105644.</title>
        <authorList>
            <person name="Komaki H."/>
            <person name="Tamura T."/>
        </authorList>
    </citation>
    <scope>NUCLEOTIDE SEQUENCE</scope>
    <source>
        <strain evidence="2">NBRC 105644</strain>
    </source>
</reference>
<evidence type="ECO:0000313" key="2">
    <source>
        <dbReference type="EMBL" id="GIJ44188.1"/>
    </source>
</evidence>
<dbReference type="EMBL" id="BOPF01000003">
    <property type="protein sequence ID" value="GIJ44188.1"/>
    <property type="molecule type" value="Genomic_DNA"/>
</dbReference>
<evidence type="ECO:0000313" key="3">
    <source>
        <dbReference type="Proteomes" id="UP000619260"/>
    </source>
</evidence>
<keyword evidence="3" id="KW-1185">Reference proteome</keyword>
<dbReference type="Gene3D" id="3.40.50.300">
    <property type="entry name" value="P-loop containing nucleotide triphosphate hydrolases"/>
    <property type="match status" value="1"/>
</dbReference>
<dbReference type="SUPFAM" id="SSF52540">
    <property type="entry name" value="P-loop containing nucleoside triphosphate hydrolases"/>
    <property type="match status" value="1"/>
</dbReference>
<feature type="domain" description="Sulfotransferase" evidence="1">
    <location>
        <begin position="224"/>
        <end position="267"/>
    </location>
</feature>
<evidence type="ECO:0000259" key="1">
    <source>
        <dbReference type="Pfam" id="PF00685"/>
    </source>
</evidence>
<protein>
    <recommendedName>
        <fullName evidence="1">Sulfotransferase domain-containing protein</fullName>
    </recommendedName>
</protein>
<dbReference type="Pfam" id="PF00685">
    <property type="entry name" value="Sulfotransfer_1"/>
    <property type="match status" value="1"/>
</dbReference>
<comment type="caution">
    <text evidence="2">The sequence shown here is derived from an EMBL/GenBank/DDBJ whole genome shotgun (WGS) entry which is preliminary data.</text>
</comment>
<organism evidence="2 3">
    <name type="scientific">Virgisporangium aliadipatigenens</name>
    <dbReference type="NCBI Taxonomy" id="741659"/>
    <lineage>
        <taxon>Bacteria</taxon>
        <taxon>Bacillati</taxon>
        <taxon>Actinomycetota</taxon>
        <taxon>Actinomycetes</taxon>
        <taxon>Micromonosporales</taxon>
        <taxon>Micromonosporaceae</taxon>
        <taxon>Virgisporangium</taxon>
    </lineage>
</organism>
<accession>A0A8J4DP28</accession>
<gene>
    <name evidence="2" type="ORF">Val02_10740</name>
</gene>
<dbReference type="GO" id="GO:0008146">
    <property type="term" value="F:sulfotransferase activity"/>
    <property type="evidence" value="ECO:0007669"/>
    <property type="project" value="InterPro"/>
</dbReference>
<dbReference type="InterPro" id="IPR027417">
    <property type="entry name" value="P-loop_NTPase"/>
</dbReference>
<dbReference type="InterPro" id="IPR000863">
    <property type="entry name" value="Sulfotransferase_dom"/>
</dbReference>